<feature type="transmembrane region" description="Helical" evidence="1">
    <location>
        <begin position="6"/>
        <end position="27"/>
    </location>
</feature>
<accession>A0A7I8LK68</accession>
<reference evidence="2" key="1">
    <citation type="submission" date="2020-02" db="EMBL/GenBank/DDBJ databases">
        <authorList>
            <person name="Scholz U."/>
            <person name="Mascher M."/>
            <person name="Fiebig A."/>
        </authorList>
    </citation>
    <scope>NUCLEOTIDE SEQUENCE</scope>
</reference>
<feature type="transmembrane region" description="Helical" evidence="1">
    <location>
        <begin position="115"/>
        <end position="134"/>
    </location>
</feature>
<feature type="transmembrane region" description="Helical" evidence="1">
    <location>
        <begin position="192"/>
        <end position="215"/>
    </location>
</feature>
<gene>
    <name evidence="2" type="ORF">SI8410_17021027</name>
</gene>
<dbReference type="OrthoDB" id="761598at2759"/>
<protein>
    <submittedName>
        <fullName evidence="2">Uncharacterized protein</fullName>
    </submittedName>
</protein>
<dbReference type="InterPro" id="IPR006747">
    <property type="entry name" value="DUF599"/>
</dbReference>
<evidence type="ECO:0000313" key="3">
    <source>
        <dbReference type="Proteomes" id="UP000663760"/>
    </source>
</evidence>
<proteinExistence type="predicted"/>
<name>A0A7I8LK68_SPIIN</name>
<organism evidence="2 3">
    <name type="scientific">Spirodela intermedia</name>
    <name type="common">Intermediate duckweed</name>
    <dbReference type="NCBI Taxonomy" id="51605"/>
    <lineage>
        <taxon>Eukaryota</taxon>
        <taxon>Viridiplantae</taxon>
        <taxon>Streptophyta</taxon>
        <taxon>Embryophyta</taxon>
        <taxon>Tracheophyta</taxon>
        <taxon>Spermatophyta</taxon>
        <taxon>Magnoliopsida</taxon>
        <taxon>Liliopsida</taxon>
        <taxon>Araceae</taxon>
        <taxon>Lemnoideae</taxon>
        <taxon>Spirodela</taxon>
    </lineage>
</organism>
<dbReference type="AlphaFoldDB" id="A0A7I8LK68"/>
<sequence length="239" mass="26285">MGTEHLDFLLVPLGLLAVAAYHAWLIVAIHRKPERTVIGLNSLARRRWVDAMMSDPQKNGVLAVQTVRNNIMASTVLATTAITLASLIGVFTGISTSSSQPPPSSLLVLGNKAPLATSVKFFAITVCFMLAFLCHVQSIRYYAHVSFLVSVPPSPSSRGGRLSTAYVARSLNRGGLFWSLGLRAFYVSFNLFLWIFGPIAMFVSCYVMVCMLYFLDTTTKSTRDHNESLRGQEEMKEGV</sequence>
<keyword evidence="3" id="KW-1185">Reference proteome</keyword>
<dbReference type="Proteomes" id="UP000663760">
    <property type="component" value="Chromosome 17"/>
</dbReference>
<evidence type="ECO:0000256" key="1">
    <source>
        <dbReference type="SAM" id="Phobius"/>
    </source>
</evidence>
<keyword evidence="1" id="KW-0472">Membrane</keyword>
<keyword evidence="1" id="KW-0812">Transmembrane</keyword>
<dbReference type="PANTHER" id="PTHR31168:SF19">
    <property type="entry name" value="OS01G0683700 PROTEIN"/>
    <property type="match status" value="1"/>
</dbReference>
<dbReference type="Pfam" id="PF04654">
    <property type="entry name" value="DUF599"/>
    <property type="match status" value="1"/>
</dbReference>
<keyword evidence="1" id="KW-1133">Transmembrane helix</keyword>
<dbReference type="EMBL" id="LR746280">
    <property type="protein sequence ID" value="CAA7410349.1"/>
    <property type="molecule type" value="Genomic_DNA"/>
</dbReference>
<evidence type="ECO:0000313" key="2">
    <source>
        <dbReference type="EMBL" id="CAA7410349.1"/>
    </source>
</evidence>
<feature type="transmembrane region" description="Helical" evidence="1">
    <location>
        <begin position="75"/>
        <end position="95"/>
    </location>
</feature>
<dbReference type="PANTHER" id="PTHR31168">
    <property type="entry name" value="OS02G0292800 PROTEIN"/>
    <property type="match status" value="1"/>
</dbReference>